<evidence type="ECO:0000256" key="15">
    <source>
        <dbReference type="RuleBase" id="RU000722"/>
    </source>
</evidence>
<dbReference type="Pfam" id="PF16756">
    <property type="entry name" value="PALB2_WD40"/>
    <property type="match status" value="1"/>
</dbReference>
<dbReference type="InterPro" id="IPR000742">
    <property type="entry name" value="EGF"/>
</dbReference>
<keyword evidence="6" id="KW-0597">Phosphoprotein</keyword>
<dbReference type="PANTHER" id="PTHR14662:SF2">
    <property type="entry name" value="PARTNER AND LOCALIZER OF BRCA2"/>
    <property type="match status" value="1"/>
</dbReference>
<feature type="compositionally biased region" description="Polar residues" evidence="17">
    <location>
        <begin position="544"/>
        <end position="553"/>
    </location>
</feature>
<proteinExistence type="inferred from homology"/>
<feature type="region of interest" description="Disordered" evidence="17">
    <location>
        <begin position="54"/>
        <end position="79"/>
    </location>
</feature>
<dbReference type="EMBL" id="KB523472">
    <property type="protein sequence ID" value="EMP36929.1"/>
    <property type="molecule type" value="Genomic_DNA"/>
</dbReference>
<feature type="compositionally biased region" description="Polar residues" evidence="17">
    <location>
        <begin position="1419"/>
        <end position="1433"/>
    </location>
</feature>
<comment type="subcellular location">
    <subcellularLocation>
        <location evidence="1">Mitochondrion</location>
    </subcellularLocation>
</comment>
<evidence type="ECO:0000259" key="20">
    <source>
        <dbReference type="PROSITE" id="PS50026"/>
    </source>
</evidence>
<dbReference type="Pfam" id="PF00550">
    <property type="entry name" value="PP-binding"/>
    <property type="match status" value="1"/>
</dbReference>
<dbReference type="PROSITE" id="PS00028">
    <property type="entry name" value="ZINC_FINGER_C2H2_1"/>
    <property type="match status" value="1"/>
</dbReference>
<keyword evidence="9" id="KW-0809">Transit peptide</keyword>
<feature type="region of interest" description="Disordered" evidence="17">
    <location>
        <begin position="679"/>
        <end position="712"/>
    </location>
</feature>
<dbReference type="PANTHER" id="PTHR14662">
    <property type="entry name" value="PARTNER AND LOCALIZER OF BRCA2"/>
    <property type="match status" value="1"/>
</dbReference>
<evidence type="ECO:0000313" key="23">
    <source>
        <dbReference type="Proteomes" id="UP000031443"/>
    </source>
</evidence>
<evidence type="ECO:0000256" key="18">
    <source>
        <dbReference type="SAM" id="Phobius"/>
    </source>
</evidence>
<dbReference type="InterPro" id="IPR042417">
    <property type="entry name" value="PALB2"/>
</dbReference>
<feature type="region of interest" description="Disordered" evidence="17">
    <location>
        <begin position="1357"/>
        <end position="1394"/>
    </location>
</feature>
<evidence type="ECO:0000256" key="1">
    <source>
        <dbReference type="ARBA" id="ARBA00004173"/>
    </source>
</evidence>
<dbReference type="GO" id="GO:0003677">
    <property type="term" value="F:DNA binding"/>
    <property type="evidence" value="ECO:0007669"/>
    <property type="project" value="InterPro"/>
</dbReference>
<feature type="region of interest" description="Disordered" evidence="17">
    <location>
        <begin position="454"/>
        <end position="585"/>
    </location>
</feature>
<feature type="transmembrane region" description="Helical" evidence="18">
    <location>
        <begin position="2124"/>
        <end position="2147"/>
    </location>
</feature>
<comment type="similarity">
    <text evidence="2">Belongs to the acyl carrier protein (ACP) family.</text>
</comment>
<feature type="region of interest" description="Disordered" evidence="17">
    <location>
        <begin position="1457"/>
        <end position="1651"/>
    </location>
</feature>
<keyword evidence="14" id="KW-0245">EGF-like domain</keyword>
<keyword evidence="7" id="KW-0679">Respiratory chain</keyword>
<feature type="domain" description="Carrier" evidence="21">
    <location>
        <begin position="1151"/>
        <end position="1226"/>
    </location>
</feature>
<comment type="function">
    <text evidence="15">Carrier of the growing fatty acid chain in fatty acid biosynthesis.</text>
</comment>
<feature type="compositionally biased region" description="Pro residues" evidence="17">
    <location>
        <begin position="1541"/>
        <end position="1552"/>
    </location>
</feature>
<keyword evidence="13 15" id="KW-0275">Fatty acid biosynthesis</keyword>
<dbReference type="InterPro" id="IPR036736">
    <property type="entry name" value="ACP-like_sf"/>
</dbReference>
<keyword evidence="4 15" id="KW-0596">Phosphopantetheine</keyword>
<feature type="compositionally biased region" description="Basic and acidic residues" evidence="17">
    <location>
        <begin position="66"/>
        <end position="78"/>
    </location>
</feature>
<evidence type="ECO:0000256" key="13">
    <source>
        <dbReference type="ARBA" id="ARBA00023160"/>
    </source>
</evidence>
<evidence type="ECO:0000313" key="22">
    <source>
        <dbReference type="EMBL" id="EMP36929.1"/>
    </source>
</evidence>
<dbReference type="GO" id="GO:0005654">
    <property type="term" value="C:nucleoplasm"/>
    <property type="evidence" value="ECO:0007669"/>
    <property type="project" value="TreeGrafter"/>
</dbReference>
<evidence type="ECO:0000256" key="16">
    <source>
        <dbReference type="SAM" id="Coils"/>
    </source>
</evidence>
<dbReference type="GO" id="GO:0006633">
    <property type="term" value="P:fatty acid biosynthetic process"/>
    <property type="evidence" value="ECO:0007669"/>
    <property type="project" value="UniProtKB-KW"/>
</dbReference>
<feature type="domain" description="EGF-like" evidence="20">
    <location>
        <begin position="2076"/>
        <end position="2116"/>
    </location>
</feature>
<keyword evidence="18" id="KW-1133">Transmembrane helix</keyword>
<evidence type="ECO:0000259" key="21">
    <source>
        <dbReference type="PROSITE" id="PS50075"/>
    </source>
</evidence>
<keyword evidence="10" id="KW-0249">Electron transport</keyword>
<dbReference type="InterPro" id="IPR009081">
    <property type="entry name" value="PP-bd_ACP"/>
</dbReference>
<dbReference type="GO" id="GO:0031966">
    <property type="term" value="C:mitochondrial membrane"/>
    <property type="evidence" value="ECO:0007669"/>
    <property type="project" value="UniProtKB-ARBA"/>
</dbReference>
<keyword evidence="5 15" id="KW-0444">Lipid biosynthesis</keyword>
<evidence type="ECO:0000256" key="14">
    <source>
        <dbReference type="PROSITE-ProRule" id="PRU00076"/>
    </source>
</evidence>
<feature type="compositionally biased region" description="Polar residues" evidence="17">
    <location>
        <begin position="1555"/>
        <end position="1564"/>
    </location>
</feature>
<feature type="compositionally biased region" description="Polar residues" evidence="17">
    <location>
        <begin position="525"/>
        <end position="536"/>
    </location>
</feature>
<keyword evidence="18" id="KW-0812">Transmembrane</keyword>
<dbReference type="InterPro" id="IPR000082">
    <property type="entry name" value="SEA_dom"/>
</dbReference>
<feature type="region of interest" description="Disordered" evidence="17">
    <location>
        <begin position="1413"/>
        <end position="1433"/>
    </location>
</feature>
<dbReference type="Proteomes" id="UP000031443">
    <property type="component" value="Unassembled WGS sequence"/>
</dbReference>
<dbReference type="HAMAP" id="MF_01217">
    <property type="entry name" value="Acyl_carrier"/>
    <property type="match status" value="1"/>
</dbReference>
<dbReference type="FunFam" id="1.10.1200.10:FF:000008">
    <property type="entry name" value="Acyl carrier protein"/>
    <property type="match status" value="1"/>
</dbReference>
<dbReference type="PROSITE" id="PS00012">
    <property type="entry name" value="PHOSPHOPANTETHEINE"/>
    <property type="match status" value="1"/>
</dbReference>
<dbReference type="PROSITE" id="PS50075">
    <property type="entry name" value="CARRIER"/>
    <property type="match status" value="1"/>
</dbReference>
<feature type="compositionally biased region" description="Basic residues" evidence="17">
    <location>
        <begin position="504"/>
        <end position="514"/>
    </location>
</feature>
<dbReference type="STRING" id="8469.M7BIB4"/>
<evidence type="ECO:0000256" key="7">
    <source>
        <dbReference type="ARBA" id="ARBA00022660"/>
    </source>
</evidence>
<keyword evidence="16" id="KW-0175">Coiled coil</keyword>
<dbReference type="SUPFAM" id="SSF47336">
    <property type="entry name" value="ACP-like"/>
    <property type="match status" value="1"/>
</dbReference>
<evidence type="ECO:0000256" key="9">
    <source>
        <dbReference type="ARBA" id="ARBA00022946"/>
    </source>
</evidence>
<feature type="region of interest" description="Disordered" evidence="17">
    <location>
        <begin position="1664"/>
        <end position="1738"/>
    </location>
</feature>
<name>M7BIB4_CHEMY</name>
<feature type="compositionally biased region" description="Polar residues" evidence="17">
    <location>
        <begin position="1681"/>
        <end position="1695"/>
    </location>
</feature>
<dbReference type="InterPro" id="IPR013087">
    <property type="entry name" value="Znf_C2H2_type"/>
</dbReference>
<accession>M7BIB4</accession>
<evidence type="ECO:0000256" key="12">
    <source>
        <dbReference type="ARBA" id="ARBA00023128"/>
    </source>
</evidence>
<dbReference type="GO" id="GO:0071944">
    <property type="term" value="C:cell periphery"/>
    <property type="evidence" value="ECO:0007669"/>
    <property type="project" value="UniProtKB-ARBA"/>
</dbReference>
<evidence type="ECO:0000256" key="6">
    <source>
        <dbReference type="ARBA" id="ARBA00022553"/>
    </source>
</evidence>
<dbReference type="Gene3D" id="2.130.10.10">
    <property type="entry name" value="YVTN repeat-like/Quinoprotein amine dehydrogenase"/>
    <property type="match status" value="1"/>
</dbReference>
<evidence type="ECO:0000256" key="5">
    <source>
        <dbReference type="ARBA" id="ARBA00022516"/>
    </source>
</evidence>
<dbReference type="Gene3D" id="1.10.1200.10">
    <property type="entry name" value="ACP-like"/>
    <property type="match status" value="1"/>
</dbReference>
<evidence type="ECO:0000256" key="17">
    <source>
        <dbReference type="SAM" id="MobiDB-lite"/>
    </source>
</evidence>
<keyword evidence="12" id="KW-0496">Mitochondrion</keyword>
<feature type="compositionally biased region" description="Basic residues" evidence="17">
    <location>
        <begin position="685"/>
        <end position="699"/>
    </location>
</feature>
<protein>
    <recommendedName>
        <fullName evidence="15">Acyl carrier protein</fullName>
    </recommendedName>
</protein>
<dbReference type="InterPro" id="IPR015943">
    <property type="entry name" value="WD40/YVTN_repeat-like_dom_sf"/>
</dbReference>
<feature type="compositionally biased region" description="Low complexity" evidence="17">
    <location>
        <begin position="470"/>
        <end position="483"/>
    </location>
</feature>
<evidence type="ECO:0000259" key="19">
    <source>
        <dbReference type="PROSITE" id="PS50024"/>
    </source>
</evidence>
<evidence type="ECO:0000256" key="4">
    <source>
        <dbReference type="ARBA" id="ARBA00022450"/>
    </source>
</evidence>
<organism evidence="22 23">
    <name type="scientific">Chelonia mydas</name>
    <name type="common">Green sea-turtle</name>
    <name type="synonym">Chelonia agassizi</name>
    <dbReference type="NCBI Taxonomy" id="8469"/>
    <lineage>
        <taxon>Eukaryota</taxon>
        <taxon>Metazoa</taxon>
        <taxon>Chordata</taxon>
        <taxon>Craniata</taxon>
        <taxon>Vertebrata</taxon>
        <taxon>Euteleostomi</taxon>
        <taxon>Archelosauria</taxon>
        <taxon>Testudinata</taxon>
        <taxon>Testudines</taxon>
        <taxon>Cryptodira</taxon>
        <taxon>Durocryptodira</taxon>
        <taxon>Americhelydia</taxon>
        <taxon>Chelonioidea</taxon>
        <taxon>Cheloniidae</taxon>
        <taxon>Chelonia</taxon>
    </lineage>
</organism>
<keyword evidence="3" id="KW-0813">Transport</keyword>
<keyword evidence="18" id="KW-0472">Membrane</keyword>
<evidence type="ECO:0000256" key="3">
    <source>
        <dbReference type="ARBA" id="ARBA00022448"/>
    </source>
</evidence>
<feature type="coiled-coil region" evidence="16">
    <location>
        <begin position="9"/>
        <end position="36"/>
    </location>
</feature>
<reference evidence="23" key="1">
    <citation type="journal article" date="2013" name="Nat. Genet.">
        <title>The draft genomes of soft-shell turtle and green sea turtle yield insights into the development and evolution of the turtle-specific body plan.</title>
        <authorList>
            <person name="Wang Z."/>
            <person name="Pascual-Anaya J."/>
            <person name="Zadissa A."/>
            <person name="Li W."/>
            <person name="Niimura Y."/>
            <person name="Huang Z."/>
            <person name="Li C."/>
            <person name="White S."/>
            <person name="Xiong Z."/>
            <person name="Fang D."/>
            <person name="Wang B."/>
            <person name="Ming Y."/>
            <person name="Chen Y."/>
            <person name="Zheng Y."/>
            <person name="Kuraku S."/>
            <person name="Pignatelli M."/>
            <person name="Herrero J."/>
            <person name="Beal K."/>
            <person name="Nozawa M."/>
            <person name="Li Q."/>
            <person name="Wang J."/>
            <person name="Zhang H."/>
            <person name="Yu L."/>
            <person name="Shigenobu S."/>
            <person name="Wang J."/>
            <person name="Liu J."/>
            <person name="Flicek P."/>
            <person name="Searle S."/>
            <person name="Wang J."/>
            <person name="Kuratani S."/>
            <person name="Yin Y."/>
            <person name="Aken B."/>
            <person name="Zhang G."/>
            <person name="Irie N."/>
        </authorList>
    </citation>
    <scope>NUCLEOTIDE SEQUENCE [LARGE SCALE GENOMIC DNA]</scope>
</reference>
<dbReference type="InterPro" id="IPR031920">
    <property type="entry name" value="PALB2_WD40"/>
</dbReference>
<feature type="compositionally biased region" description="Polar residues" evidence="17">
    <location>
        <begin position="1804"/>
        <end position="1815"/>
    </location>
</feature>
<dbReference type="eggNOG" id="ENOG502QRAP">
    <property type="taxonomic scope" value="Eukaryota"/>
</dbReference>
<keyword evidence="8" id="KW-0276">Fatty acid metabolism</keyword>
<evidence type="ECO:0000256" key="2">
    <source>
        <dbReference type="ARBA" id="ARBA00010930"/>
    </source>
</evidence>
<evidence type="ECO:0000256" key="8">
    <source>
        <dbReference type="ARBA" id="ARBA00022832"/>
    </source>
</evidence>
<dbReference type="InterPro" id="IPR006162">
    <property type="entry name" value="Ppantetheine_attach_site"/>
</dbReference>
<feature type="compositionally biased region" description="Polar residues" evidence="17">
    <location>
        <begin position="341"/>
        <end position="351"/>
    </location>
</feature>
<dbReference type="GO" id="GO:0000724">
    <property type="term" value="P:double-strand break repair via homologous recombination"/>
    <property type="evidence" value="ECO:0007669"/>
    <property type="project" value="InterPro"/>
</dbReference>
<feature type="compositionally biased region" description="Polar residues" evidence="17">
    <location>
        <begin position="312"/>
        <end position="328"/>
    </location>
</feature>
<dbReference type="InterPro" id="IPR003231">
    <property type="entry name" value="ACP"/>
</dbReference>
<feature type="domain" description="SEA" evidence="19">
    <location>
        <begin position="1934"/>
        <end position="2051"/>
    </location>
</feature>
<evidence type="ECO:0000256" key="10">
    <source>
        <dbReference type="ARBA" id="ARBA00022982"/>
    </source>
</evidence>
<feature type="region of interest" description="Disordered" evidence="17">
    <location>
        <begin position="1773"/>
        <end position="1859"/>
    </location>
</feature>
<dbReference type="PROSITE" id="PS50026">
    <property type="entry name" value="EGF_3"/>
    <property type="match status" value="1"/>
</dbReference>
<feature type="compositionally biased region" description="Polar residues" evidence="17">
    <location>
        <begin position="485"/>
        <end position="500"/>
    </location>
</feature>
<feature type="compositionally biased region" description="Basic and acidic residues" evidence="17">
    <location>
        <begin position="555"/>
        <end position="565"/>
    </location>
</feature>
<feature type="region of interest" description="Disordered" evidence="17">
    <location>
        <begin position="312"/>
        <end position="351"/>
    </location>
</feature>
<keyword evidence="11" id="KW-0443">Lipid metabolism</keyword>
<sequence>MKENPGSYLDRLKEKLAFLKREYSKTFNRLQRAQRAERVKNYVKKTVAEQNQLLRQEETENNTTELMDKQSPNDDDKSGIYMLQTNTCSDSGTEKKMSVTFKLEPEFFNNEVNLQESSLAESTNSDQENILSGLMRSVTEENQSQLSRSRMTLVSEGRESACEVPPISVGETLEDQMGSTEEPGSPVFKGRNTISNTKNKIQKAPKLVIVREEKGLTPQDPQVGDFQEMPEENVFLSVPKPLSCMSMGGNNIQQPVSPCAEDICDSYEPLPQCLVVDMPVSLQNIENTGKELACIENQMDQEELCRAFDLTADNQPSPAGRSNPSTSESRPHKERNHNETKSSSPLNTDSLLDNVEEPLRNQEAQTEAGSPVLEKTPPAAESALSSCTMIEGLLFPVEYYVRTTRRMSNCQRKVDLEAVILSQLGRSRKGLRSKHKQINSNSDQLYQETARSDLQAGGTPFPFLGGESDPVSSNSSQKSLPPSDESCTSSGSLSQKTVISMKQAKGKSWRRGRGRWGSTCRPALNGSQAHPETSDLTVLKENSHLLSNGSQPGKENCEGDPERSPTGKTRVLVPAAGEATETEMTDITWPTETDLPDVSQTFSKCHQPPLEHTQNPLQGNNFLNPWDEAFSSPTRDLEANVNVSQAGKQPVEHIRNQCVQKACRAEQLPTVKESLLQHDLPSSSVKRKVRQGSKGKRGRSQQMDLESPTPLSHLGLDPMAFDPPFHFQNEMLSVKWLPSKLDIKDFHLPDEEFGLLKFEKLQSCTVKQLEPFVPSGSEHWLQSAGDTVALGDMRLKQVNTEGMSLENSFISPSKTMSPKLPHLEGQLHKKGLSPSELLLTPASSVSAGAINQLESQIPTSAFPVLGATPAVLSLVHNEALPDTLSVLPLQVKTNLFKEPASHVVDGRECNNSTGTLHSDSCRTGSDCRSDEAVPLKEYQQPGSGSKECCGAENKLTAEELAVVLSDSLRARSLQLASKLKIPVIQIVPLPDVSNLVCVALGDLEIGEIRLLLCSSEDGSLKQSLVKTGNIKAVLGLTNRRLVSSSGTLQDQQIEIISVSEAGRSNERQTLMPPEETILAFAEVEGIRDALVGTTAVNSLVVWNLKTGQILKKMHVGYSYPASICHRAYSDSVSGTLQLCRHYSDLPPLTLESIKERVLYVLKLYDKVDPEKLTVTAHFMKDLGLDSLDQVEIIMAMEDEFGFEIPDTEAEKLMCPQEIVDYIADKKDVGTTRLRAKKASSDYIFSSEIQHGGAGSLQERGSCGGIIDVISAANGTIHLPAAKGPLAPTGTCTWVVAALPSEEVRVEIKALEAAAHPNLSVRFEGDDGAQHFGGGMRGLGTAHREAAVTTELDFTDLGLGARLPSPTEGSGTLPRGQTEPAMRTAAPAPCDSLETSQTPALQLDGRESLTWRLGGKAQPATETSGTPMRTPGSSLTETLATTAHSAPGLHSSMRRMVPLGSPRPGEDLGHTLAEAGSEESPGRRGVDGVPENMDLSLSTDTRIEGDPRAASWAESFPGTSPDKTPSVFAGTPRPLGNLTAPAPSPGSAQPPAPAEQLSTGSSVSHPTAPGHENGSLSERALEPRLSTPAPALERLFRTPTWLPETPAARTRVPGTGEPRSTVTAAPGTAVSVGMSSQPPVSCTHGAKQPSLAPSPVMAVTSQEGVFPGASSGEAVPHGPGTVQATTPLGFQPSPASQHDRAHHPPATLQRGSTALSPTEPPDPPGTRLSSPFSLEKDISGSPAALGLAELGVATTQSPSWDTATTNASVATPSLASASWRGGTERLGQRATTPPAWAAQAGAEPGNSSQATDTRTPSGAGRSFLSINTGALFSPTPPTPELILTAESAGSPAGSRSPWPPLAATPRAWGADVTDPVSSARTNVPFASTQLRAAMPPVTPGPAGATDGQPLPVTTKGAHGRAQSVFVVEDQPPLLKATRLRMPCELALDMEFVGAFRTPGSQAHRSLVQSFNETVAPLFTAVPGFQSLEVTRIRKGSVVLEYDALFAAERLRGPVQGLGALLNRTVLSGAARSGLRIASAIVLWNVVLERQLDLCTALFSCHAGFECISSGAGNASCTSVCHRDYCKNHGICTHPRAHEPVCQCPIGSDYWFMGPRCDYKVTQQSLLGVACGVLLTVALLGLAIACLVVRRFKALLLEARVDQTKSSYRRFCRLDDVSAQYWSQPWLASANSLDNPAFSNSEELLHLQMLDHSCCSCKDDTMIPDRYEQQTTPISTVCRPR</sequence>
<comment type="caution">
    <text evidence="14">Lacks conserved residue(s) required for the propagation of feature annotation.</text>
</comment>
<gene>
    <name evidence="22" type="ORF">UY3_05909</name>
</gene>
<dbReference type="PROSITE" id="PS50024">
    <property type="entry name" value="SEA"/>
    <property type="match status" value="1"/>
</dbReference>
<evidence type="ECO:0000256" key="11">
    <source>
        <dbReference type="ARBA" id="ARBA00023098"/>
    </source>
</evidence>
<dbReference type="GO" id="GO:0045271">
    <property type="term" value="C:respiratory chain complex I"/>
    <property type="evidence" value="ECO:0007669"/>
    <property type="project" value="UniProtKB-ARBA"/>
</dbReference>
<keyword evidence="23" id="KW-1185">Reference proteome</keyword>